<evidence type="ECO:0000313" key="8">
    <source>
        <dbReference type="EMBL" id="RDW79289.1"/>
    </source>
</evidence>
<dbReference type="PROSITE" id="PS00216">
    <property type="entry name" value="SUGAR_TRANSPORT_1"/>
    <property type="match status" value="1"/>
</dbReference>
<protein>
    <recommendedName>
        <fullName evidence="7">Major facilitator superfamily (MFS) profile domain-containing protein</fullName>
    </recommendedName>
</protein>
<feature type="transmembrane region" description="Helical" evidence="6">
    <location>
        <begin position="416"/>
        <end position="439"/>
    </location>
</feature>
<dbReference type="OrthoDB" id="2544694at2759"/>
<comment type="caution">
    <text evidence="8">The sequence shown here is derived from an EMBL/GenBank/DDBJ whole genome shotgun (WGS) entry which is preliminary data.</text>
</comment>
<keyword evidence="3 6" id="KW-0812">Transmembrane</keyword>
<evidence type="ECO:0000256" key="5">
    <source>
        <dbReference type="ARBA" id="ARBA00023136"/>
    </source>
</evidence>
<dbReference type="InterPro" id="IPR050360">
    <property type="entry name" value="MFS_Sugar_Transporters"/>
</dbReference>
<evidence type="ECO:0000256" key="2">
    <source>
        <dbReference type="ARBA" id="ARBA00010992"/>
    </source>
</evidence>
<feature type="transmembrane region" description="Helical" evidence="6">
    <location>
        <begin position="193"/>
        <end position="214"/>
    </location>
</feature>
<proteinExistence type="inferred from homology"/>
<dbReference type="Gene3D" id="1.20.1250.20">
    <property type="entry name" value="MFS general substrate transporter like domains"/>
    <property type="match status" value="1"/>
</dbReference>
<organism evidence="8 9">
    <name type="scientific">Aspergillus mulundensis</name>
    <dbReference type="NCBI Taxonomy" id="1810919"/>
    <lineage>
        <taxon>Eukaryota</taxon>
        <taxon>Fungi</taxon>
        <taxon>Dikarya</taxon>
        <taxon>Ascomycota</taxon>
        <taxon>Pezizomycotina</taxon>
        <taxon>Eurotiomycetes</taxon>
        <taxon>Eurotiomycetidae</taxon>
        <taxon>Eurotiales</taxon>
        <taxon>Aspergillaceae</taxon>
        <taxon>Aspergillus</taxon>
        <taxon>Aspergillus subgen. Nidulantes</taxon>
    </lineage>
</organism>
<evidence type="ECO:0000256" key="1">
    <source>
        <dbReference type="ARBA" id="ARBA00004141"/>
    </source>
</evidence>
<feature type="transmembrane region" description="Helical" evidence="6">
    <location>
        <begin position="226"/>
        <end position="243"/>
    </location>
</feature>
<feature type="transmembrane region" description="Helical" evidence="6">
    <location>
        <begin position="356"/>
        <end position="377"/>
    </location>
</feature>
<comment type="similarity">
    <text evidence="2">Belongs to the major facilitator superfamily. Sugar transporter (TC 2.A.1.1) family.</text>
</comment>
<evidence type="ECO:0000256" key="6">
    <source>
        <dbReference type="SAM" id="Phobius"/>
    </source>
</evidence>
<dbReference type="InterPro" id="IPR020846">
    <property type="entry name" value="MFS_dom"/>
</dbReference>
<dbReference type="RefSeq" id="XP_026603989.1">
    <property type="nucleotide sequence ID" value="XM_026748157.1"/>
</dbReference>
<dbReference type="InterPro" id="IPR005829">
    <property type="entry name" value="Sugar_transporter_CS"/>
</dbReference>
<dbReference type="Proteomes" id="UP000256690">
    <property type="component" value="Unassembled WGS sequence"/>
</dbReference>
<name>A0A3D8RZ11_9EURO</name>
<dbReference type="PROSITE" id="PS00217">
    <property type="entry name" value="SUGAR_TRANSPORT_2"/>
    <property type="match status" value="1"/>
</dbReference>
<evidence type="ECO:0000259" key="7">
    <source>
        <dbReference type="PROSITE" id="PS50850"/>
    </source>
</evidence>
<dbReference type="GO" id="GO:0005351">
    <property type="term" value="F:carbohydrate:proton symporter activity"/>
    <property type="evidence" value="ECO:0007669"/>
    <property type="project" value="TreeGrafter"/>
</dbReference>
<evidence type="ECO:0000313" key="9">
    <source>
        <dbReference type="Proteomes" id="UP000256690"/>
    </source>
</evidence>
<sequence length="544" mass="59883">MTGEKTGTHPPDKDVNAIEHVESRGADLKPGQAVLKSQTDNLGLWATVVRFRKAVVICNLLCIAAAADGYQINLNGNIIANEGFTRHIGFINAEGKATLNANHTALWGAMQSLGQLVGMIFLNPISDRIGRKMTLYTLWVILAGSLIIETLVRDWRDWAGAKLLAGIGIGAIQATLPVYVMEWAPVNIRGALIVTYGFWNTIGKFLANLVLMIVQDTNEMNFKTPILTQWGFLGIMLPIFVFLPETPAYYAEKDQDENGLKTLARVNGNVEGYDVETEYRIIKNTILAERQARLEFGQDDMSFTGLLRSYAACFNRQNFRRTLGSCLPGSAQQLAGLSFLNTYASLFFKQSGFDNAFLVTTVLCSIQLATSLILMLLSDKFGRRPLVFGATIICTTTLLIVGILAFVPSTQALKNFLVFVACAWSFANTTVGSLGFAFVGEVASQRLRARTAGVASGMSVVFGLTFNTSVPIILDVNGVNWGYKTAWLFFSTGICVCVLLYFYLPECSRRNAAEIDEMYEKGVPAWRMHEYVTDVQEHAGARLQ</sequence>
<keyword evidence="9" id="KW-1185">Reference proteome</keyword>
<dbReference type="EMBL" id="PVWQ01000006">
    <property type="protein sequence ID" value="RDW79289.1"/>
    <property type="molecule type" value="Genomic_DNA"/>
</dbReference>
<feature type="transmembrane region" description="Helical" evidence="6">
    <location>
        <begin position="451"/>
        <end position="474"/>
    </location>
</feature>
<gene>
    <name evidence="8" type="ORF">DSM5745_06141</name>
</gene>
<reference evidence="8 9" key="1">
    <citation type="journal article" date="2018" name="IMA Fungus">
        <title>IMA Genome-F 9: Draft genome sequence of Annulohypoxylon stygium, Aspergillus mulundensis, Berkeleyomyces basicola (syn. Thielaviopsis basicola), Ceratocystis smalleyi, two Cercospora beticola strains, Coleophoma cylindrospora, Fusarium fracticaudum, Phialophora cf. hyalina, and Morchella septimelata.</title>
        <authorList>
            <person name="Wingfield B.D."/>
            <person name="Bills G.F."/>
            <person name="Dong Y."/>
            <person name="Huang W."/>
            <person name="Nel W.J."/>
            <person name="Swalarsk-Parry B.S."/>
            <person name="Vaghefi N."/>
            <person name="Wilken P.M."/>
            <person name="An Z."/>
            <person name="de Beer Z.W."/>
            <person name="De Vos L."/>
            <person name="Chen L."/>
            <person name="Duong T.A."/>
            <person name="Gao Y."/>
            <person name="Hammerbacher A."/>
            <person name="Kikkert J.R."/>
            <person name="Li Y."/>
            <person name="Li H."/>
            <person name="Li K."/>
            <person name="Li Q."/>
            <person name="Liu X."/>
            <person name="Ma X."/>
            <person name="Naidoo K."/>
            <person name="Pethybridge S.J."/>
            <person name="Sun J."/>
            <person name="Steenkamp E.T."/>
            <person name="van der Nest M.A."/>
            <person name="van Wyk S."/>
            <person name="Wingfield M.J."/>
            <person name="Xiong C."/>
            <person name="Yue Q."/>
            <person name="Zhang X."/>
        </authorList>
    </citation>
    <scope>NUCLEOTIDE SEQUENCE [LARGE SCALE GENOMIC DNA]</scope>
    <source>
        <strain evidence="8 9">DSM 5745</strain>
    </source>
</reference>
<feature type="transmembrane region" description="Helical" evidence="6">
    <location>
        <begin position="386"/>
        <end position="410"/>
    </location>
</feature>
<feature type="transmembrane region" description="Helical" evidence="6">
    <location>
        <begin position="486"/>
        <end position="504"/>
    </location>
</feature>
<dbReference type="PANTHER" id="PTHR48022:SF2">
    <property type="entry name" value="PLASTIDIC GLUCOSE TRANSPORTER 4"/>
    <property type="match status" value="1"/>
</dbReference>
<feature type="transmembrane region" description="Helical" evidence="6">
    <location>
        <begin position="133"/>
        <end position="151"/>
    </location>
</feature>
<evidence type="ECO:0000256" key="4">
    <source>
        <dbReference type="ARBA" id="ARBA00022989"/>
    </source>
</evidence>
<dbReference type="InterPro" id="IPR005828">
    <property type="entry name" value="MFS_sugar_transport-like"/>
</dbReference>
<dbReference type="SUPFAM" id="SSF103473">
    <property type="entry name" value="MFS general substrate transporter"/>
    <property type="match status" value="1"/>
</dbReference>
<dbReference type="AlphaFoldDB" id="A0A3D8RZ11"/>
<dbReference type="Pfam" id="PF00083">
    <property type="entry name" value="Sugar_tr"/>
    <property type="match status" value="1"/>
</dbReference>
<keyword evidence="5 6" id="KW-0472">Membrane</keyword>
<dbReference type="InterPro" id="IPR036259">
    <property type="entry name" value="MFS_trans_sf"/>
</dbReference>
<dbReference type="GeneID" id="38116511"/>
<feature type="transmembrane region" description="Helical" evidence="6">
    <location>
        <begin position="163"/>
        <end position="181"/>
    </location>
</feature>
<dbReference type="GO" id="GO:0016020">
    <property type="term" value="C:membrane"/>
    <property type="evidence" value="ECO:0007669"/>
    <property type="project" value="UniProtKB-SubCell"/>
</dbReference>
<evidence type="ECO:0000256" key="3">
    <source>
        <dbReference type="ARBA" id="ARBA00022692"/>
    </source>
</evidence>
<accession>A0A3D8RZ11</accession>
<feature type="domain" description="Major facilitator superfamily (MFS) profile" evidence="7">
    <location>
        <begin position="57"/>
        <end position="509"/>
    </location>
</feature>
<dbReference type="PANTHER" id="PTHR48022">
    <property type="entry name" value="PLASTIDIC GLUCOSE TRANSPORTER 4"/>
    <property type="match status" value="1"/>
</dbReference>
<comment type="subcellular location">
    <subcellularLocation>
        <location evidence="1">Membrane</location>
        <topology evidence="1">Multi-pass membrane protein</topology>
    </subcellularLocation>
</comment>
<keyword evidence="4 6" id="KW-1133">Transmembrane helix</keyword>
<dbReference type="PROSITE" id="PS50850">
    <property type="entry name" value="MFS"/>
    <property type="match status" value="1"/>
</dbReference>